<keyword evidence="3" id="KW-1185">Reference proteome</keyword>
<dbReference type="GO" id="GO:0016757">
    <property type="term" value="F:glycosyltransferase activity"/>
    <property type="evidence" value="ECO:0007669"/>
    <property type="project" value="InterPro"/>
</dbReference>
<keyword evidence="2" id="KW-0808">Transferase</keyword>
<protein>
    <submittedName>
        <fullName evidence="2">Glycosyltransferase</fullName>
    </submittedName>
</protein>
<dbReference type="Gene3D" id="3.40.50.2000">
    <property type="entry name" value="Glycogen Phosphorylase B"/>
    <property type="match status" value="2"/>
</dbReference>
<evidence type="ECO:0000313" key="2">
    <source>
        <dbReference type="EMBL" id="RCR70857.1"/>
    </source>
</evidence>
<dbReference type="CDD" id="cd03801">
    <property type="entry name" value="GT4_PimA-like"/>
    <property type="match status" value="1"/>
</dbReference>
<dbReference type="OrthoDB" id="9792322at2"/>
<proteinExistence type="predicted"/>
<organism evidence="2 3">
    <name type="scientific">Larkinella punicea</name>
    <dbReference type="NCBI Taxonomy" id="2315727"/>
    <lineage>
        <taxon>Bacteria</taxon>
        <taxon>Pseudomonadati</taxon>
        <taxon>Bacteroidota</taxon>
        <taxon>Cytophagia</taxon>
        <taxon>Cytophagales</taxon>
        <taxon>Spirosomataceae</taxon>
        <taxon>Larkinella</taxon>
    </lineage>
</organism>
<dbReference type="SUPFAM" id="SSF53756">
    <property type="entry name" value="UDP-Glycosyltransferase/glycogen phosphorylase"/>
    <property type="match status" value="1"/>
</dbReference>
<accession>A0A368JT77</accession>
<comment type="caution">
    <text evidence="2">The sequence shown here is derived from an EMBL/GenBank/DDBJ whole genome shotgun (WGS) entry which is preliminary data.</text>
</comment>
<dbReference type="AlphaFoldDB" id="A0A368JT77"/>
<reference evidence="2 3" key="1">
    <citation type="submission" date="2018-07" db="EMBL/GenBank/DDBJ databases">
        <title>Genome analysis of Larkinella rosea.</title>
        <authorList>
            <person name="Zhou Z."/>
            <person name="Wang G."/>
        </authorList>
    </citation>
    <scope>NUCLEOTIDE SEQUENCE [LARGE SCALE GENOMIC DNA]</scope>
    <source>
        <strain evidence="3">zzj9</strain>
    </source>
</reference>
<feature type="domain" description="Glycosyl transferase family 1" evidence="1">
    <location>
        <begin position="186"/>
        <end position="346"/>
    </location>
</feature>
<evidence type="ECO:0000313" key="3">
    <source>
        <dbReference type="Proteomes" id="UP000253383"/>
    </source>
</evidence>
<sequence length="372" mass="42108">MIQPMKKPRKILFLTQLPPPIHGASKINEYIKTSIPINEKFDTVHINVITAKDLNDVQKFSWSKVAVIAKLYLKIIKSCLSTRFDLVFVTLSTDGIAFYKSALVWIIAAAFIRNRVIMLHEKGLEMTAQKNGFNRFITRWMINGSNLIVTSKLLLAEFDSYTAKKYVVCSGTPGTSTVRNGSFTGKNVPELLYLSNLIVEKGILFFVDICAELTRRGFAYHANIIGKESDISMAELQALIHERNLNRQVTLVGAKYNEEKDAYLRNSDFLIFPTFYKRETTPLVIQEAFKFGLIPLSSPEGGIPDLIEDGVDGFVIDPEDVAQYCDKIMWLSAHHERLNAFRKAGQAKFDNRFSLPVFEKNMVSVLDSALNY</sequence>
<dbReference type="Proteomes" id="UP000253383">
    <property type="component" value="Unassembled WGS sequence"/>
</dbReference>
<gene>
    <name evidence="2" type="ORF">DUE52_04505</name>
</gene>
<dbReference type="PANTHER" id="PTHR12526:SF630">
    <property type="entry name" value="GLYCOSYLTRANSFERASE"/>
    <property type="match status" value="1"/>
</dbReference>
<dbReference type="Pfam" id="PF00534">
    <property type="entry name" value="Glycos_transf_1"/>
    <property type="match status" value="1"/>
</dbReference>
<dbReference type="InterPro" id="IPR001296">
    <property type="entry name" value="Glyco_trans_1"/>
</dbReference>
<dbReference type="PANTHER" id="PTHR12526">
    <property type="entry name" value="GLYCOSYLTRANSFERASE"/>
    <property type="match status" value="1"/>
</dbReference>
<name>A0A368JT77_9BACT</name>
<evidence type="ECO:0000259" key="1">
    <source>
        <dbReference type="Pfam" id="PF00534"/>
    </source>
</evidence>
<dbReference type="EMBL" id="QOWE01000003">
    <property type="protein sequence ID" value="RCR70857.1"/>
    <property type="molecule type" value="Genomic_DNA"/>
</dbReference>